<accession>A0A2N9I5Z7</accession>
<organism evidence="10">
    <name type="scientific">Fagus sylvatica</name>
    <name type="common">Beechnut</name>
    <dbReference type="NCBI Taxonomy" id="28930"/>
    <lineage>
        <taxon>Eukaryota</taxon>
        <taxon>Viridiplantae</taxon>
        <taxon>Streptophyta</taxon>
        <taxon>Embryophyta</taxon>
        <taxon>Tracheophyta</taxon>
        <taxon>Spermatophyta</taxon>
        <taxon>Magnoliopsida</taxon>
        <taxon>eudicotyledons</taxon>
        <taxon>Gunneridae</taxon>
        <taxon>Pentapetalae</taxon>
        <taxon>rosids</taxon>
        <taxon>fabids</taxon>
        <taxon>Fagales</taxon>
        <taxon>Fagaceae</taxon>
        <taxon>Fagus</taxon>
    </lineage>
</organism>
<comment type="subcellular location">
    <subcellularLocation>
        <location evidence="1">Membrane</location>
        <topology evidence="1">Single-pass membrane protein</topology>
    </subcellularLocation>
</comment>
<dbReference type="Gene3D" id="1.10.630.10">
    <property type="entry name" value="Cytochrome P450"/>
    <property type="match status" value="1"/>
</dbReference>
<sequence>MTITYRHPHIILNNVAQFIPVLITSDDDVNLIFDVHNAWPQLAVIELYIVVEPITQHDLTQPLITSSHEGQTLTEECGPNNQHDYFPSEQSHLDEQVIMNAQTLQVDHLDDEFIDRIVSESRHHLDVDDQYEDSDIEIAISGGGVDGQAAAADDDNDDNDNNALGDDQGEEEHAMPSYPIMEAQSPAFIANTWDNIIVPSNDEVQCVSVWKRGMELSKGMLFNNKDELQFAVKAYSIDKNQSYKIHHLVKTDPAAKLKLLTAEIKEIWGQDVSYFKIWDAKQKAIGNIYGDWDKSYEELPKFLLEVQDRNPGFQHCRPVISIDGTHLYGRYEGKLLIAMATEANNEEEHLAIRERKKPDEPIDWNDYKSMSFTPAVILETSRLATVVNGVLRKTTQDVELNGFFIPKGWKIYLFTRGINYDSSLYPEPSTFNPWRWLDKSLESHKHCFLFGAGGRLCPGKELGIVKVSTFLHYFVTRYRASRDKSKRERERDLAVKGAGGAWRCWHGGLERWSRAVGLARWAGARGGGAAGDAGMGRVVVRLLVALGLVARGGWLAGVKVTERERQKT</sequence>
<evidence type="ECO:0000256" key="3">
    <source>
        <dbReference type="ARBA" id="ARBA00022692"/>
    </source>
</evidence>
<dbReference type="InterPro" id="IPR036396">
    <property type="entry name" value="Cyt_P450_sf"/>
</dbReference>
<dbReference type="GO" id="GO:0010268">
    <property type="term" value="P:brassinosteroid homeostasis"/>
    <property type="evidence" value="ECO:0007669"/>
    <property type="project" value="TreeGrafter"/>
</dbReference>
<dbReference type="InterPro" id="IPR002401">
    <property type="entry name" value="Cyt_P450_E_grp-I"/>
</dbReference>
<dbReference type="Pfam" id="PF00067">
    <property type="entry name" value="p450"/>
    <property type="match status" value="1"/>
</dbReference>
<keyword evidence="6 7" id="KW-0408">Iron</keyword>
<reference evidence="10" key="1">
    <citation type="submission" date="2018-02" db="EMBL/GenBank/DDBJ databases">
        <authorList>
            <person name="Cohen D.B."/>
            <person name="Kent A.D."/>
        </authorList>
    </citation>
    <scope>NUCLEOTIDE SEQUENCE</scope>
</reference>
<keyword evidence="8" id="KW-0560">Oxidoreductase</keyword>
<comment type="similarity">
    <text evidence="2 8">Belongs to the cytochrome P450 family.</text>
</comment>
<evidence type="ECO:0000313" key="10">
    <source>
        <dbReference type="EMBL" id="SPD19514.1"/>
    </source>
</evidence>
<evidence type="ECO:0000256" key="1">
    <source>
        <dbReference type="ARBA" id="ARBA00004167"/>
    </source>
</evidence>
<dbReference type="GO" id="GO:0016705">
    <property type="term" value="F:oxidoreductase activity, acting on paired donors, with incorporation or reduction of molecular oxygen"/>
    <property type="evidence" value="ECO:0007669"/>
    <property type="project" value="InterPro"/>
</dbReference>
<keyword evidence="5" id="KW-1133">Transmembrane helix</keyword>
<evidence type="ECO:0000256" key="9">
    <source>
        <dbReference type="SAM" id="MobiDB-lite"/>
    </source>
</evidence>
<evidence type="ECO:0000256" key="6">
    <source>
        <dbReference type="ARBA" id="ARBA00023004"/>
    </source>
</evidence>
<evidence type="ECO:0000256" key="2">
    <source>
        <dbReference type="ARBA" id="ARBA00010617"/>
    </source>
</evidence>
<dbReference type="PANTHER" id="PTHR24286:SF105">
    <property type="entry name" value="CYTOCHROME P450 85A-LIKE"/>
    <property type="match status" value="1"/>
</dbReference>
<dbReference type="GO" id="GO:0016020">
    <property type="term" value="C:membrane"/>
    <property type="evidence" value="ECO:0007669"/>
    <property type="project" value="UniProtKB-SubCell"/>
</dbReference>
<protein>
    <recommendedName>
        <fullName evidence="11">Cytochrome P450</fullName>
    </recommendedName>
</protein>
<gene>
    <name evidence="10" type="ORF">FSB_LOCUS47396</name>
</gene>
<keyword evidence="7 8" id="KW-0349">Heme</keyword>
<dbReference type="GO" id="GO:0016125">
    <property type="term" value="P:sterol metabolic process"/>
    <property type="evidence" value="ECO:0007669"/>
    <property type="project" value="TreeGrafter"/>
</dbReference>
<dbReference type="SUPFAM" id="SSF48264">
    <property type="entry name" value="Cytochrome P450"/>
    <property type="match status" value="1"/>
</dbReference>
<evidence type="ECO:0000256" key="8">
    <source>
        <dbReference type="RuleBase" id="RU000461"/>
    </source>
</evidence>
<evidence type="ECO:0000256" key="4">
    <source>
        <dbReference type="ARBA" id="ARBA00022723"/>
    </source>
</evidence>
<dbReference type="GO" id="GO:0005506">
    <property type="term" value="F:iron ion binding"/>
    <property type="evidence" value="ECO:0007669"/>
    <property type="project" value="InterPro"/>
</dbReference>
<dbReference type="PROSITE" id="PS00086">
    <property type="entry name" value="CYTOCHROME_P450"/>
    <property type="match status" value="1"/>
</dbReference>
<evidence type="ECO:0000256" key="5">
    <source>
        <dbReference type="ARBA" id="ARBA00022989"/>
    </source>
</evidence>
<name>A0A2N9I5Z7_FAGSY</name>
<dbReference type="GO" id="GO:0004497">
    <property type="term" value="F:monooxygenase activity"/>
    <property type="evidence" value="ECO:0007669"/>
    <property type="project" value="UniProtKB-KW"/>
</dbReference>
<dbReference type="AlphaFoldDB" id="A0A2N9I5Z7"/>
<dbReference type="PRINTS" id="PR00463">
    <property type="entry name" value="EP450I"/>
</dbReference>
<dbReference type="EMBL" id="OIVN01004835">
    <property type="protein sequence ID" value="SPD19514.1"/>
    <property type="molecule type" value="Genomic_DNA"/>
</dbReference>
<keyword evidence="4 7" id="KW-0479">Metal-binding</keyword>
<comment type="cofactor">
    <cofactor evidence="7">
        <name>heme</name>
        <dbReference type="ChEBI" id="CHEBI:30413"/>
    </cofactor>
</comment>
<keyword evidence="3" id="KW-0812">Transmembrane</keyword>
<evidence type="ECO:0000256" key="7">
    <source>
        <dbReference type="PIRSR" id="PIRSR602401-1"/>
    </source>
</evidence>
<dbReference type="PANTHER" id="PTHR24286">
    <property type="entry name" value="CYTOCHROME P450 26"/>
    <property type="match status" value="1"/>
</dbReference>
<keyword evidence="8" id="KW-0503">Monooxygenase</keyword>
<dbReference type="GO" id="GO:0020037">
    <property type="term" value="F:heme binding"/>
    <property type="evidence" value="ECO:0007669"/>
    <property type="project" value="InterPro"/>
</dbReference>
<evidence type="ECO:0008006" key="11">
    <source>
        <dbReference type="Google" id="ProtNLM"/>
    </source>
</evidence>
<proteinExistence type="inferred from homology"/>
<feature type="binding site" description="axial binding residue" evidence="7">
    <location>
        <position position="457"/>
    </location>
    <ligand>
        <name>heme</name>
        <dbReference type="ChEBI" id="CHEBI:30413"/>
    </ligand>
    <ligandPart>
        <name>Fe</name>
        <dbReference type="ChEBI" id="CHEBI:18248"/>
    </ligandPart>
</feature>
<feature type="region of interest" description="Disordered" evidence="9">
    <location>
        <begin position="145"/>
        <end position="171"/>
    </location>
</feature>
<keyword evidence="5" id="KW-0472">Membrane</keyword>
<dbReference type="InterPro" id="IPR017972">
    <property type="entry name" value="Cyt_P450_CS"/>
</dbReference>
<dbReference type="InterPro" id="IPR001128">
    <property type="entry name" value="Cyt_P450"/>
</dbReference>
<dbReference type="GO" id="GO:0016132">
    <property type="term" value="P:brassinosteroid biosynthetic process"/>
    <property type="evidence" value="ECO:0007669"/>
    <property type="project" value="TreeGrafter"/>
</dbReference>